<dbReference type="PANTHER" id="PTHR31676:SF71">
    <property type="entry name" value="EXPRESSED PROTEIN"/>
    <property type="match status" value="1"/>
</dbReference>
<gene>
    <name evidence="1" type="ORF">H5410_002227</name>
</gene>
<keyword evidence="2" id="KW-1185">Reference proteome</keyword>
<feature type="non-terminal residue" evidence="1">
    <location>
        <position position="1"/>
    </location>
</feature>
<evidence type="ECO:0000313" key="1">
    <source>
        <dbReference type="EMBL" id="KAG5630510.1"/>
    </source>
</evidence>
<organism evidence="1 2">
    <name type="scientific">Solanum commersonii</name>
    <name type="common">Commerson's wild potato</name>
    <name type="synonym">Commerson's nightshade</name>
    <dbReference type="NCBI Taxonomy" id="4109"/>
    <lineage>
        <taxon>Eukaryota</taxon>
        <taxon>Viridiplantae</taxon>
        <taxon>Streptophyta</taxon>
        <taxon>Embryophyta</taxon>
        <taxon>Tracheophyta</taxon>
        <taxon>Spermatophyta</taxon>
        <taxon>Magnoliopsida</taxon>
        <taxon>eudicotyledons</taxon>
        <taxon>Gunneridae</taxon>
        <taxon>Pentapetalae</taxon>
        <taxon>asterids</taxon>
        <taxon>lamiids</taxon>
        <taxon>Solanales</taxon>
        <taxon>Solanaceae</taxon>
        <taxon>Solanoideae</taxon>
        <taxon>Solaneae</taxon>
        <taxon>Solanum</taxon>
    </lineage>
</organism>
<accession>A0A9J6B1A3</accession>
<dbReference type="AlphaFoldDB" id="A0A9J6B1A3"/>
<dbReference type="Proteomes" id="UP000824120">
    <property type="component" value="Chromosome 1"/>
</dbReference>
<dbReference type="SUPFAM" id="SSF141562">
    <property type="entry name" value="At5g01610-like"/>
    <property type="match status" value="1"/>
</dbReference>
<name>A0A9J6B1A3_SOLCO</name>
<evidence type="ECO:0000313" key="2">
    <source>
        <dbReference type="Proteomes" id="UP000824120"/>
    </source>
</evidence>
<dbReference type="Gene3D" id="2.30.240.10">
    <property type="entry name" value="At5g01610-like"/>
    <property type="match status" value="1"/>
</dbReference>
<dbReference type="InterPro" id="IPR007493">
    <property type="entry name" value="DUF538"/>
</dbReference>
<dbReference type="OrthoDB" id="755906at2759"/>
<dbReference type="Pfam" id="PF04398">
    <property type="entry name" value="DUF538"/>
    <property type="match status" value="1"/>
</dbReference>
<dbReference type="InterPro" id="IPR036758">
    <property type="entry name" value="At5g01610-like"/>
</dbReference>
<sequence length="281" mass="31840">LRTTNHLQYISPPTPLSLEASRTMGVFNPRIQLTILLLLLSSPSSLSLNLPTNPNTTVYEILTKFNLPPGLLPNSVKSYSLSDDGTFEVLLEKPCYVEFEYLVYYADKVTGKLSLGSITDLEGIEVKRFLLWLNVNEIRVDLPSSGSIYFQVGFINKKLDIKQFGTLHSCRDNGLALCGGPSLRQTKHWHLKCTKKQKLRSVKGKEKLDLRGLEARRSDVDENGGLHPGYCIYSQKLRVNSIEWWLDDIVVWDKVLANQECPRSKDECSGDEDTQIDVWAY</sequence>
<proteinExistence type="predicted"/>
<dbReference type="PANTHER" id="PTHR31676">
    <property type="entry name" value="T31J12.3 PROTEIN-RELATED"/>
    <property type="match status" value="1"/>
</dbReference>
<dbReference type="EMBL" id="JACXVP010000001">
    <property type="protein sequence ID" value="KAG5630510.1"/>
    <property type="molecule type" value="Genomic_DNA"/>
</dbReference>
<comment type="caution">
    <text evidence="1">The sequence shown here is derived from an EMBL/GenBank/DDBJ whole genome shotgun (WGS) entry which is preliminary data.</text>
</comment>
<protein>
    <submittedName>
        <fullName evidence="1">Uncharacterized protein</fullName>
    </submittedName>
</protein>
<reference evidence="1 2" key="1">
    <citation type="submission" date="2020-09" db="EMBL/GenBank/DDBJ databases">
        <title>De no assembly of potato wild relative species, Solanum commersonii.</title>
        <authorList>
            <person name="Cho K."/>
        </authorList>
    </citation>
    <scope>NUCLEOTIDE SEQUENCE [LARGE SCALE GENOMIC DNA]</scope>
    <source>
        <strain evidence="1">LZ3.2</strain>
        <tissue evidence="1">Leaf</tissue>
    </source>
</reference>